<evidence type="ECO:0000313" key="5">
    <source>
        <dbReference type="EMBL" id="VDN54109.1"/>
    </source>
</evidence>
<keyword evidence="1" id="KW-1015">Disulfide bond</keyword>
<accession>A0A0N4URI6</accession>
<evidence type="ECO:0000313" key="8">
    <source>
        <dbReference type="WBParaSite" id="DME_0001066801-mRNA-1"/>
    </source>
</evidence>
<evidence type="ECO:0000256" key="2">
    <source>
        <dbReference type="SAM" id="MobiDB-lite"/>
    </source>
</evidence>
<feature type="chain" id="PRO_5033231617" evidence="3">
    <location>
        <begin position="17"/>
        <end position="152"/>
    </location>
</feature>
<evidence type="ECO:0000313" key="7">
    <source>
        <dbReference type="Proteomes" id="UP000274756"/>
    </source>
</evidence>
<organism evidence="6 8">
    <name type="scientific">Dracunculus medinensis</name>
    <name type="common">Guinea worm</name>
    <dbReference type="NCBI Taxonomy" id="318479"/>
    <lineage>
        <taxon>Eukaryota</taxon>
        <taxon>Metazoa</taxon>
        <taxon>Ecdysozoa</taxon>
        <taxon>Nematoda</taxon>
        <taxon>Chromadorea</taxon>
        <taxon>Rhabditida</taxon>
        <taxon>Spirurina</taxon>
        <taxon>Dracunculoidea</taxon>
        <taxon>Dracunculidae</taxon>
        <taxon>Dracunculus</taxon>
    </lineage>
</organism>
<feature type="region of interest" description="Disordered" evidence="2">
    <location>
        <begin position="27"/>
        <end position="52"/>
    </location>
</feature>
<evidence type="ECO:0000256" key="1">
    <source>
        <dbReference type="PROSITE-ProRule" id="PRU01005"/>
    </source>
</evidence>
<protein>
    <submittedName>
        <fullName evidence="8">ShKT domain-containing protein</fullName>
    </submittedName>
</protein>
<name>A0A0N4URI6_DRAME</name>
<feature type="compositionally biased region" description="Basic and acidic residues" evidence="2">
    <location>
        <begin position="27"/>
        <end position="43"/>
    </location>
</feature>
<feature type="disulfide bond" evidence="1">
    <location>
        <begin position="118"/>
        <end position="152"/>
    </location>
</feature>
<dbReference type="EMBL" id="UYYG01000279">
    <property type="protein sequence ID" value="VDN54109.1"/>
    <property type="molecule type" value="Genomic_DNA"/>
</dbReference>
<dbReference type="InterPro" id="IPR003582">
    <property type="entry name" value="ShKT_dom"/>
</dbReference>
<proteinExistence type="predicted"/>
<dbReference type="Proteomes" id="UP000274756">
    <property type="component" value="Unassembled WGS sequence"/>
</dbReference>
<feature type="signal peptide" evidence="3">
    <location>
        <begin position="1"/>
        <end position="16"/>
    </location>
</feature>
<sequence length="152" mass="17139">MILVLSFLILKFFVEANTQTVSIRECHNGGVEKDPPDRGDKPRRPVPSTSACRDNDRNGLCNALFPNDAIATSLNPSVTLPYIQRSPPDYVHQRALYVAKLLSSAAVPIVSRNLASRCKDEKIDCARHQHLCRLHPFSLYYSVYCRKTCNFC</sequence>
<dbReference type="WBParaSite" id="DME_0001066801-mRNA-1">
    <property type="protein sequence ID" value="DME_0001066801-mRNA-1"/>
    <property type="gene ID" value="DME_0001066801"/>
</dbReference>
<evidence type="ECO:0000313" key="6">
    <source>
        <dbReference type="Proteomes" id="UP000038040"/>
    </source>
</evidence>
<reference evidence="5 7" key="2">
    <citation type="submission" date="2018-11" db="EMBL/GenBank/DDBJ databases">
        <authorList>
            <consortium name="Pathogen Informatics"/>
        </authorList>
    </citation>
    <scope>NUCLEOTIDE SEQUENCE [LARGE SCALE GENOMIC DNA]</scope>
</reference>
<dbReference type="Pfam" id="PF01549">
    <property type="entry name" value="ShK"/>
    <property type="match status" value="1"/>
</dbReference>
<dbReference type="Gene3D" id="1.10.10.1940">
    <property type="match status" value="1"/>
</dbReference>
<evidence type="ECO:0000259" key="4">
    <source>
        <dbReference type="PROSITE" id="PS51670"/>
    </source>
</evidence>
<dbReference type="AlphaFoldDB" id="A0A0N4URI6"/>
<gene>
    <name evidence="5" type="ORF">DME_LOCUS4082</name>
</gene>
<keyword evidence="7" id="KW-1185">Reference proteome</keyword>
<evidence type="ECO:0000256" key="3">
    <source>
        <dbReference type="SAM" id="SignalP"/>
    </source>
</evidence>
<dbReference type="OrthoDB" id="5813795at2759"/>
<comment type="caution">
    <text evidence="1">Lacks conserved residue(s) required for the propagation of feature annotation.</text>
</comment>
<dbReference type="PROSITE" id="PS51670">
    <property type="entry name" value="SHKT"/>
    <property type="match status" value="1"/>
</dbReference>
<dbReference type="Proteomes" id="UP000038040">
    <property type="component" value="Unplaced"/>
</dbReference>
<feature type="domain" description="ShKT" evidence="4">
    <location>
        <begin position="118"/>
        <end position="152"/>
    </location>
</feature>
<reference evidence="8" key="1">
    <citation type="submission" date="2017-02" db="UniProtKB">
        <authorList>
            <consortium name="WormBaseParasite"/>
        </authorList>
    </citation>
    <scope>IDENTIFICATION</scope>
</reference>
<keyword evidence="3" id="KW-0732">Signal</keyword>